<accession>A0AAE3IMT6</accession>
<evidence type="ECO:0000256" key="11">
    <source>
        <dbReference type="RuleBase" id="RU003357"/>
    </source>
</evidence>
<protein>
    <submittedName>
        <fullName evidence="15">TonB-dependent receptor</fullName>
    </submittedName>
</protein>
<dbReference type="PANTHER" id="PTHR30069">
    <property type="entry name" value="TONB-DEPENDENT OUTER MEMBRANE RECEPTOR"/>
    <property type="match status" value="1"/>
</dbReference>
<dbReference type="GO" id="GO:0009279">
    <property type="term" value="C:cell outer membrane"/>
    <property type="evidence" value="ECO:0007669"/>
    <property type="project" value="UniProtKB-SubCell"/>
</dbReference>
<dbReference type="InterPro" id="IPR037066">
    <property type="entry name" value="Plug_dom_sf"/>
</dbReference>
<keyword evidence="16" id="KW-1185">Reference proteome</keyword>
<keyword evidence="7 10" id="KW-0472">Membrane</keyword>
<evidence type="ECO:0000256" key="2">
    <source>
        <dbReference type="ARBA" id="ARBA00022448"/>
    </source>
</evidence>
<reference evidence="15" key="1">
    <citation type="submission" date="2022-10" db="EMBL/GenBank/DDBJ databases">
        <authorList>
            <person name="Kim H.S."/>
            <person name="Kim J.-S."/>
            <person name="Suh M.K."/>
            <person name="Eom M.K."/>
            <person name="Lee J.-S."/>
        </authorList>
    </citation>
    <scope>NUCLEOTIDE SEQUENCE</scope>
    <source>
        <strain evidence="15">LIP-5</strain>
    </source>
</reference>
<evidence type="ECO:0000259" key="14">
    <source>
        <dbReference type="Pfam" id="PF07715"/>
    </source>
</evidence>
<evidence type="ECO:0000256" key="3">
    <source>
        <dbReference type="ARBA" id="ARBA00022452"/>
    </source>
</evidence>
<evidence type="ECO:0000256" key="6">
    <source>
        <dbReference type="ARBA" id="ARBA00023077"/>
    </source>
</evidence>
<dbReference type="InterPro" id="IPR000531">
    <property type="entry name" value="Beta-barrel_TonB"/>
</dbReference>
<keyword evidence="9 10" id="KW-0998">Cell outer membrane</keyword>
<evidence type="ECO:0000259" key="13">
    <source>
        <dbReference type="Pfam" id="PF00593"/>
    </source>
</evidence>
<keyword evidence="4 10" id="KW-0812">Transmembrane</keyword>
<dbReference type="SUPFAM" id="SSF56935">
    <property type="entry name" value="Porins"/>
    <property type="match status" value="1"/>
</dbReference>
<dbReference type="InterPro" id="IPR036942">
    <property type="entry name" value="Beta-barrel_TonB_sf"/>
</dbReference>
<dbReference type="GO" id="GO:0044718">
    <property type="term" value="P:siderophore transmembrane transport"/>
    <property type="evidence" value="ECO:0007669"/>
    <property type="project" value="TreeGrafter"/>
</dbReference>
<evidence type="ECO:0000256" key="5">
    <source>
        <dbReference type="ARBA" id="ARBA00022729"/>
    </source>
</evidence>
<sequence length="642" mass="71387">MKKRCFTTLAFAQLLFAAQLASAQTVSEETSLDPVTVTSSLIEKRSSETGRNITIVKGETFAELPVHSVDELLKYVPGIEIQARGPQGLQSDITMRGGTFQQVLVIIDGIRVNDPNTGHFSSYIPIVPAQIDRIEVLKGASSAIYGSDAVGGVINIITKSFSAAKQHKNTLQAQVSAGEYNYKSLHAGGFFQKNNFSVDAGVLTNHSDGVAQRGIRGYFHNTSASVGLNYLIHPYFHIAYRAAYDKRDFAAQNFYTTFASDTASEVVDSWWHQLRAGYEKGSSKLTIDAGYKFLHDEFLFTPHATPNNNKSTLLQSQLTYHQQVADGSAIVTGLSFQQKSINSNDRGMHTINVAAPFISLVQHIGAYMMIQPSARLELIGKNKPELIPQLTFSYKRNGLQLRASGGKTIRDADFTERYNNYNKTQVKSGRIGNPGLLPEHAWNYEAGADWFYKSKLKVSGTFFQRFHTKLIDWINTPYTDMPRKDNLVTNGVYALAKNISEVTTTGIESDIQYNNRISEKQNMQINAGLIWLYSKTSEAQTSFYINSHARFIGNFMALYNYGPVALSLTGIYKTRQPQEASAINAYVSKDYFLLNARASYSILQNKLAAFVQADNVFDRAYSDLLGTPMPGRWLQGGISFKM</sequence>
<evidence type="ECO:0000256" key="4">
    <source>
        <dbReference type="ARBA" id="ARBA00022692"/>
    </source>
</evidence>
<evidence type="ECO:0000256" key="7">
    <source>
        <dbReference type="ARBA" id="ARBA00023136"/>
    </source>
</evidence>
<feature type="domain" description="TonB-dependent receptor-like beta-barrel" evidence="13">
    <location>
        <begin position="209"/>
        <end position="616"/>
    </location>
</feature>
<evidence type="ECO:0000256" key="9">
    <source>
        <dbReference type="ARBA" id="ARBA00023237"/>
    </source>
</evidence>
<keyword evidence="8 15" id="KW-0675">Receptor</keyword>
<dbReference type="AlphaFoldDB" id="A0AAE3IMT6"/>
<keyword evidence="5 12" id="KW-0732">Signal</keyword>
<dbReference type="EMBL" id="JAOTPL010000001">
    <property type="protein sequence ID" value="MCU7693181.1"/>
    <property type="molecule type" value="Genomic_DNA"/>
</dbReference>
<proteinExistence type="inferred from homology"/>
<keyword evidence="3 10" id="KW-1134">Transmembrane beta strand</keyword>
<comment type="subcellular location">
    <subcellularLocation>
        <location evidence="1 10">Cell outer membrane</location>
        <topology evidence="1 10">Multi-pass membrane protein</topology>
    </subcellularLocation>
</comment>
<dbReference type="Gene3D" id="2.170.130.10">
    <property type="entry name" value="TonB-dependent receptor, plug domain"/>
    <property type="match status" value="1"/>
</dbReference>
<dbReference type="Pfam" id="PF00593">
    <property type="entry name" value="TonB_dep_Rec_b-barrel"/>
    <property type="match status" value="1"/>
</dbReference>
<keyword evidence="2 10" id="KW-0813">Transport</keyword>
<feature type="signal peptide" evidence="12">
    <location>
        <begin position="1"/>
        <end position="23"/>
    </location>
</feature>
<evidence type="ECO:0000256" key="12">
    <source>
        <dbReference type="SAM" id="SignalP"/>
    </source>
</evidence>
<organism evidence="15 16">
    <name type="scientific">Haoranjiania flava</name>
    <dbReference type="NCBI Taxonomy" id="1856322"/>
    <lineage>
        <taxon>Bacteria</taxon>
        <taxon>Pseudomonadati</taxon>
        <taxon>Bacteroidota</taxon>
        <taxon>Chitinophagia</taxon>
        <taxon>Chitinophagales</taxon>
        <taxon>Chitinophagaceae</taxon>
        <taxon>Haoranjiania</taxon>
    </lineage>
</organism>
<evidence type="ECO:0000256" key="1">
    <source>
        <dbReference type="ARBA" id="ARBA00004571"/>
    </source>
</evidence>
<comment type="caution">
    <text evidence="15">The sequence shown here is derived from an EMBL/GenBank/DDBJ whole genome shotgun (WGS) entry which is preliminary data.</text>
</comment>
<evidence type="ECO:0000256" key="8">
    <source>
        <dbReference type="ARBA" id="ARBA00023170"/>
    </source>
</evidence>
<dbReference type="RefSeq" id="WP_263036669.1">
    <property type="nucleotide sequence ID" value="NZ_JAOTPL010000001.1"/>
</dbReference>
<dbReference type="PANTHER" id="PTHR30069:SF29">
    <property type="entry name" value="HEMOGLOBIN AND HEMOGLOBIN-HAPTOGLOBIN-BINDING PROTEIN 1-RELATED"/>
    <property type="match status" value="1"/>
</dbReference>
<dbReference type="GO" id="GO:0015344">
    <property type="term" value="F:siderophore uptake transmembrane transporter activity"/>
    <property type="evidence" value="ECO:0007669"/>
    <property type="project" value="TreeGrafter"/>
</dbReference>
<dbReference type="InterPro" id="IPR012910">
    <property type="entry name" value="Plug_dom"/>
</dbReference>
<dbReference type="Pfam" id="PF07715">
    <property type="entry name" value="Plug"/>
    <property type="match status" value="1"/>
</dbReference>
<keyword evidence="6 11" id="KW-0798">TonB box</keyword>
<dbReference type="PROSITE" id="PS52016">
    <property type="entry name" value="TONB_DEPENDENT_REC_3"/>
    <property type="match status" value="1"/>
</dbReference>
<gene>
    <name evidence="15" type="ORF">OD355_01480</name>
</gene>
<name>A0AAE3IMT6_9BACT</name>
<comment type="similarity">
    <text evidence="10 11">Belongs to the TonB-dependent receptor family.</text>
</comment>
<feature type="chain" id="PRO_5042067262" evidence="12">
    <location>
        <begin position="24"/>
        <end position="642"/>
    </location>
</feature>
<dbReference type="Proteomes" id="UP001209317">
    <property type="component" value="Unassembled WGS sequence"/>
</dbReference>
<evidence type="ECO:0000256" key="10">
    <source>
        <dbReference type="PROSITE-ProRule" id="PRU01360"/>
    </source>
</evidence>
<dbReference type="Gene3D" id="2.40.170.20">
    <property type="entry name" value="TonB-dependent receptor, beta-barrel domain"/>
    <property type="match status" value="1"/>
</dbReference>
<evidence type="ECO:0000313" key="15">
    <source>
        <dbReference type="EMBL" id="MCU7693181.1"/>
    </source>
</evidence>
<feature type="domain" description="TonB-dependent receptor plug" evidence="14">
    <location>
        <begin position="47"/>
        <end position="153"/>
    </location>
</feature>
<dbReference type="InterPro" id="IPR039426">
    <property type="entry name" value="TonB-dep_rcpt-like"/>
</dbReference>
<evidence type="ECO:0000313" key="16">
    <source>
        <dbReference type="Proteomes" id="UP001209317"/>
    </source>
</evidence>